<evidence type="ECO:0000313" key="3">
    <source>
        <dbReference type="Proteomes" id="UP000001880"/>
    </source>
</evidence>
<dbReference type="Proteomes" id="UP000001880">
    <property type="component" value="Chromosome"/>
</dbReference>
<protein>
    <submittedName>
        <fullName evidence="2">Uncharacterized protein</fullName>
    </submittedName>
</protein>
<name>D0LY04_HALO1</name>
<dbReference type="HOGENOM" id="CLU_1675470_0_0_7"/>
<proteinExistence type="predicted"/>
<reference evidence="2 3" key="1">
    <citation type="journal article" date="2010" name="Stand. Genomic Sci.">
        <title>Complete genome sequence of Haliangium ochraceum type strain (SMP-2).</title>
        <authorList>
            <consortium name="US DOE Joint Genome Institute (JGI-PGF)"/>
            <person name="Ivanova N."/>
            <person name="Daum C."/>
            <person name="Lang E."/>
            <person name="Abt B."/>
            <person name="Kopitz M."/>
            <person name="Saunders E."/>
            <person name="Lapidus A."/>
            <person name="Lucas S."/>
            <person name="Glavina Del Rio T."/>
            <person name="Nolan M."/>
            <person name="Tice H."/>
            <person name="Copeland A."/>
            <person name="Cheng J.F."/>
            <person name="Chen F."/>
            <person name="Bruce D."/>
            <person name="Goodwin L."/>
            <person name="Pitluck S."/>
            <person name="Mavromatis K."/>
            <person name="Pati A."/>
            <person name="Mikhailova N."/>
            <person name="Chen A."/>
            <person name="Palaniappan K."/>
            <person name="Land M."/>
            <person name="Hauser L."/>
            <person name="Chang Y.J."/>
            <person name="Jeffries C.D."/>
            <person name="Detter J.C."/>
            <person name="Brettin T."/>
            <person name="Rohde M."/>
            <person name="Goker M."/>
            <person name="Bristow J."/>
            <person name="Markowitz V."/>
            <person name="Eisen J.A."/>
            <person name="Hugenholtz P."/>
            <person name="Kyrpides N.C."/>
            <person name="Klenk H.P."/>
        </authorList>
    </citation>
    <scope>NUCLEOTIDE SEQUENCE [LARGE SCALE GENOMIC DNA]</scope>
    <source>
        <strain evidence="3">DSM 14365 / CIP 107738 / JCM 11303 / AJ 13395 / SMP-2</strain>
    </source>
</reference>
<dbReference type="KEGG" id="hoh:Hoch_1811"/>
<evidence type="ECO:0000313" key="2">
    <source>
        <dbReference type="EMBL" id="ACY14359.1"/>
    </source>
</evidence>
<feature type="compositionally biased region" description="Polar residues" evidence="1">
    <location>
        <begin position="60"/>
        <end position="72"/>
    </location>
</feature>
<dbReference type="RefSeq" id="WP_012826967.1">
    <property type="nucleotide sequence ID" value="NC_013440.1"/>
</dbReference>
<feature type="region of interest" description="Disordered" evidence="1">
    <location>
        <begin position="56"/>
        <end position="75"/>
    </location>
</feature>
<sequence length="157" mass="16243">MSPNDRRPQRAKPRRSARRTLTLGALLAALVGGWLLRDCVALGPGGDGAEIAVPDESVQSDENPSAATSPEQAANDADAALPCVLYLNSEGLRMDGATVTIAEAVAACRRSGRAELGATGAARSGTYDELLRALEQAGVGVQLENLLEGPDGQPLPR</sequence>
<organism evidence="2 3">
    <name type="scientific">Haliangium ochraceum (strain DSM 14365 / JCM 11303 / SMP-2)</name>
    <dbReference type="NCBI Taxonomy" id="502025"/>
    <lineage>
        <taxon>Bacteria</taxon>
        <taxon>Pseudomonadati</taxon>
        <taxon>Myxococcota</taxon>
        <taxon>Polyangia</taxon>
        <taxon>Haliangiales</taxon>
        <taxon>Kofleriaceae</taxon>
        <taxon>Haliangium</taxon>
    </lineage>
</organism>
<accession>D0LY04</accession>
<dbReference type="EMBL" id="CP001804">
    <property type="protein sequence ID" value="ACY14359.1"/>
    <property type="molecule type" value="Genomic_DNA"/>
</dbReference>
<dbReference type="AlphaFoldDB" id="D0LY04"/>
<evidence type="ECO:0000256" key="1">
    <source>
        <dbReference type="SAM" id="MobiDB-lite"/>
    </source>
</evidence>
<keyword evidence="3" id="KW-1185">Reference proteome</keyword>
<gene>
    <name evidence="2" type="ordered locus">Hoch_1811</name>
</gene>
<dbReference type="STRING" id="502025.Hoch_1811"/>